<dbReference type="EMBL" id="AP024488">
    <property type="protein sequence ID" value="BCS94928.1"/>
    <property type="molecule type" value="Genomic_DNA"/>
</dbReference>
<evidence type="ECO:0000313" key="2">
    <source>
        <dbReference type="Proteomes" id="UP001320148"/>
    </source>
</evidence>
<dbReference type="Proteomes" id="UP001320148">
    <property type="component" value="Chromosome"/>
</dbReference>
<sequence length="704" mass="81770">MSTRSLFDYSSEELAEKKIPKERFVQALDQYELKGQFRSFLESHCAENWRDIFPNIDSLEDAIKSAGSKTTVKEQSCAFFEIFFKHSHFHTTLLSYAEMDELPPHRLSKIQLFKAAASNLFPDDPIGFHKCFPDNDSYLCDEYRFLVRCASFFYDQDICLNNKFIKTLAPTQISYLFDALFPFEFYDPEPWFPGHGIPNNVESIDDSLWNNFCDLRSVKLLKKYLKSEVEHTSHDELLDWLNNLPVMFERKIGMLYPPILKSPEIDHYIDRLYLLFRKLCRDLEFIWCKNVNPIEMPENIKHHWGDLYHQKGLPLVPGQPIDRIQNIIEWSLGRDLQKWGNQEILDRLFYKLDLNFWLISPYNEIWKSAFDKAVDSLTIEKKLAVLSRSFPSVGSIYASCIPAKFVIPETASTEGEGIAERLSYMIPDDYAKSHRDLFKRTLEGSEVTKELYVDAVITSMDYYSGEDFVPYVDKCLGLIRGVLSSGKKEYIDGSTKRLLDFIKHYAPEKAIRHWLLMLRANPAPCSDISLDFDNSDALRLSVGEFAAQHRPVNAGPMDKVNADITEMYEEKSLWVAEFCLSRLQLRKKQKAGSGGYHNKQIKERSPYWRQAYLRALSELKTDLGGKVHKTAHFIRKNDPDEDVRAVAAQCYKASRRNRNTVKTGIGIKRSVKAAYWWMLLAQRKELGLEVDDDAALKTRRRLLR</sequence>
<dbReference type="RefSeq" id="WP_236891225.1">
    <property type="nucleotide sequence ID" value="NZ_AP024488.1"/>
</dbReference>
<reference evidence="1 2" key="1">
    <citation type="submission" date="2021-02" db="EMBL/GenBank/DDBJ databases">
        <title>Complete genome of Desulfoluna sp. strain ASN36.</title>
        <authorList>
            <person name="Takahashi A."/>
            <person name="Kojima H."/>
            <person name="Fukui M."/>
        </authorList>
    </citation>
    <scope>NUCLEOTIDE SEQUENCE [LARGE SCALE GENOMIC DNA]</scope>
    <source>
        <strain evidence="1 2">ASN36</strain>
    </source>
</reference>
<keyword evidence="2" id="KW-1185">Reference proteome</keyword>
<proteinExistence type="predicted"/>
<gene>
    <name evidence="1" type="ORF">DSLASN_05600</name>
</gene>
<accession>A0ABM7PCI8</accession>
<name>A0ABM7PCI8_9BACT</name>
<organism evidence="1 2">
    <name type="scientific">Desulfoluna limicola</name>
    <dbReference type="NCBI Taxonomy" id="2810562"/>
    <lineage>
        <taxon>Bacteria</taxon>
        <taxon>Pseudomonadati</taxon>
        <taxon>Thermodesulfobacteriota</taxon>
        <taxon>Desulfobacteria</taxon>
        <taxon>Desulfobacterales</taxon>
        <taxon>Desulfolunaceae</taxon>
        <taxon>Desulfoluna</taxon>
    </lineage>
</organism>
<protein>
    <submittedName>
        <fullName evidence="1">Uncharacterized protein</fullName>
    </submittedName>
</protein>
<evidence type="ECO:0000313" key="1">
    <source>
        <dbReference type="EMBL" id="BCS94928.1"/>
    </source>
</evidence>